<dbReference type="Pfam" id="PF11654">
    <property type="entry name" value="NCE101"/>
    <property type="match status" value="1"/>
</dbReference>
<keyword evidence="3" id="KW-1185">Reference proteome</keyword>
<proteinExistence type="predicted"/>
<evidence type="ECO:0000313" key="3">
    <source>
        <dbReference type="Proteomes" id="UP001214603"/>
    </source>
</evidence>
<dbReference type="GO" id="GO:0009306">
    <property type="term" value="P:protein secretion"/>
    <property type="evidence" value="ECO:0007669"/>
    <property type="project" value="InterPro"/>
</dbReference>
<reference evidence="2" key="1">
    <citation type="submission" date="2023-03" db="EMBL/GenBank/DDBJ databases">
        <title>Mating type loci evolution in Malassezia.</title>
        <authorList>
            <person name="Coelho M.A."/>
        </authorList>
    </citation>
    <scope>NUCLEOTIDE SEQUENCE</scope>
    <source>
        <strain evidence="2">CBS 7876</strain>
    </source>
</reference>
<name>A0AAF0E3K3_9BASI</name>
<feature type="compositionally biased region" description="Low complexity" evidence="1">
    <location>
        <begin position="104"/>
        <end position="122"/>
    </location>
</feature>
<dbReference type="InterPro" id="IPR024242">
    <property type="entry name" value="NCE101"/>
</dbReference>
<dbReference type="PANTHER" id="PTHR28011:SF1">
    <property type="entry name" value="NON-CLASSICAL EXPORT PROTEIN 1"/>
    <property type="match status" value="1"/>
</dbReference>
<dbReference type="EMBL" id="CP119935">
    <property type="protein sequence ID" value="WFD02518.1"/>
    <property type="molecule type" value="Genomic_DNA"/>
</dbReference>
<accession>A0AAF0E3K3</accession>
<gene>
    <name evidence="2" type="ORF">MOBT1_001201</name>
</gene>
<organism evidence="2 3">
    <name type="scientific">Malassezia obtusa</name>
    <dbReference type="NCBI Taxonomy" id="76774"/>
    <lineage>
        <taxon>Eukaryota</taxon>
        <taxon>Fungi</taxon>
        <taxon>Dikarya</taxon>
        <taxon>Basidiomycota</taxon>
        <taxon>Ustilaginomycotina</taxon>
        <taxon>Malasseziomycetes</taxon>
        <taxon>Malasseziales</taxon>
        <taxon>Malasseziaceae</taxon>
        <taxon>Malassezia</taxon>
    </lineage>
</organism>
<dbReference type="Proteomes" id="UP001214603">
    <property type="component" value="Chromosome 2"/>
</dbReference>
<evidence type="ECO:0000313" key="2">
    <source>
        <dbReference type="EMBL" id="WFD02518.1"/>
    </source>
</evidence>
<sequence length="141" mass="14945">MVKYLIGRVADPVFGIATGIAAYAIWERDPRNAHDHGPGNRLWDLINRRLGLSDGVQDAKHLSQTASKDVANNISQEASRISNEVSKEVTRVSNKVSDAVQGLSPKEPSAPSSSASLSLKEPGAPSSGAPMPLHAAPTRLI</sequence>
<protein>
    <submittedName>
        <fullName evidence="2">Uncharacterized protein</fullName>
    </submittedName>
</protein>
<dbReference type="AlphaFoldDB" id="A0AAF0E3K3"/>
<feature type="region of interest" description="Disordered" evidence="1">
    <location>
        <begin position="81"/>
        <end position="141"/>
    </location>
</feature>
<dbReference type="PANTHER" id="PTHR28011">
    <property type="entry name" value="NON-CLASSICAL EXPORT PROTEIN 1"/>
    <property type="match status" value="1"/>
</dbReference>
<evidence type="ECO:0000256" key="1">
    <source>
        <dbReference type="SAM" id="MobiDB-lite"/>
    </source>
</evidence>